<dbReference type="AlphaFoldDB" id="A0A3R7BCY7"/>
<dbReference type="GO" id="GO:0008239">
    <property type="term" value="F:dipeptidyl-peptidase activity"/>
    <property type="evidence" value="ECO:0007669"/>
    <property type="project" value="TreeGrafter"/>
</dbReference>
<comment type="caution">
    <text evidence="10">The sequence shown here is derived from an EMBL/GenBank/DDBJ whole genome shotgun (WGS) entry which is preliminary data.</text>
</comment>
<dbReference type="Gene3D" id="1.20.120.980">
    <property type="entry name" value="Serine carboxypeptidase S28, SKS domain"/>
    <property type="match status" value="1"/>
</dbReference>
<keyword evidence="5" id="KW-0325">Glycoprotein</keyword>
<dbReference type="GO" id="GO:0070008">
    <property type="term" value="F:serine-type exopeptidase activity"/>
    <property type="evidence" value="ECO:0007669"/>
    <property type="project" value="InterPro"/>
</dbReference>
<sequence length="932" mass="101966">MQASTPLLTGRPRAKKMLRMSSSDKAAITIGLLSALCIGSVLYVARTIALPYAAPVATSRSNLSSTILSELPALNFTGDLRARCTESYFVQTLNHFEAIPDTYSQRYFVCDEFWQQSSAGPIFFYVGNEADVELYLNHTGLMWEHAREFGALLVFAEHRYFGKSVPADAARHLQHLSSEQALADYAVLLGHIKRSLNATSSAVVAFGGSYGGMLAAWFRIKYPHVIDGAVAASAPVLSFVGESPPANLTAFSQLVTYDASPAAGSAANCAANVKRVWDLLFDAATTAAGRASIQDGLGLCSALLSEDDALSVPEWAKASFVYLAMGNFPYPSSYIMNGGSVLPAFPVREACKPFAPTFPLTEAGNFSLLVALRASVGVYYNSTHDQPCYTPSAPSNESQVDADFWDYLFCSELYQPQDQGIGDMFWLDVHDQTADAARCLAKWGVTLRPEWASTVYGGRKALRASSNIVFSNGNLDPWAGMGVLEDLNPSVVAVRVEGGAHHLDLMFSHPLDPPGVKQARKEELKHVAKWIQQAKATAARRRLVFDSLASSGDCCVAQEDDMQARQTAASLADGANGKKRRLIEPPSLATDKRAARRQSPVVVLDSDEEDQTVYLSPEPTTSTSIAHVAVSPQPKVIDLTLDDDDDEDDGEEEADSASEGEDDAEDKVHRQDLIDADLFFDLTDESPTPMLGRSEALRHLGLAYAEVDEDDRDVYKVSDEIVRNEMAACADVSDVVRTASQADLIFMTTYGEIQEQDFSTTIIPLLQLRESDVFYDLGCGTGKPVLQVALETTCRVSKGMELFANRVEIGQRALGRLRANCPDVLEHKRVVIVQGDIVRPPDEANLVDATVVFINNLVFTDDLMLAVMDKMRHMRHLRRLIVSKKLCGRHSAKQCKRSACTLFDHPPREAKVNGTWAAKEITVYVYVRTYTA</sequence>
<keyword evidence="2" id="KW-0645">Protease</keyword>
<evidence type="ECO:0000313" key="10">
    <source>
        <dbReference type="EMBL" id="RHZ25167.1"/>
    </source>
</evidence>
<evidence type="ECO:0000313" key="12">
    <source>
        <dbReference type="Proteomes" id="UP000285712"/>
    </source>
</evidence>
<dbReference type="PROSITE" id="PS51569">
    <property type="entry name" value="DOT1"/>
    <property type="match status" value="1"/>
</dbReference>
<comment type="catalytic activity">
    <reaction evidence="6">
        <text>L-lysyl(79)-[histone H3] + 3 S-adenosyl-L-methionine = N(6),N(6),N(6)-trimethyl-L-lysyl(79)-[histone H3] + 3 S-adenosyl-L-homocysteine + 3 H(+)</text>
        <dbReference type="Rhea" id="RHEA:60328"/>
        <dbReference type="Rhea" id="RHEA-COMP:15549"/>
        <dbReference type="Rhea" id="RHEA-COMP:15552"/>
        <dbReference type="ChEBI" id="CHEBI:15378"/>
        <dbReference type="ChEBI" id="CHEBI:29969"/>
        <dbReference type="ChEBI" id="CHEBI:57856"/>
        <dbReference type="ChEBI" id="CHEBI:59789"/>
        <dbReference type="ChEBI" id="CHEBI:61961"/>
        <dbReference type="EC" id="2.1.1.360"/>
    </reaction>
</comment>
<dbReference type="GO" id="GO:0006508">
    <property type="term" value="P:proteolysis"/>
    <property type="evidence" value="ECO:0007669"/>
    <property type="project" value="UniProtKB-KW"/>
</dbReference>
<dbReference type="Pfam" id="PF08123">
    <property type="entry name" value="DOT1"/>
    <property type="match status" value="1"/>
</dbReference>
<keyword evidence="6" id="KW-0156">Chromatin regulator</keyword>
<dbReference type="VEuPathDB" id="FungiDB:H257_06218"/>
<dbReference type="GO" id="GO:0032259">
    <property type="term" value="P:methylation"/>
    <property type="evidence" value="ECO:0007669"/>
    <property type="project" value="UniProtKB-KW"/>
</dbReference>
<dbReference type="VEuPathDB" id="FungiDB:H257_06346"/>
<dbReference type="SUPFAM" id="SSF53474">
    <property type="entry name" value="alpha/beta-Hydrolases"/>
    <property type="match status" value="2"/>
</dbReference>
<dbReference type="Gene3D" id="3.40.50.150">
    <property type="entry name" value="Vaccinia Virus protein VP39"/>
    <property type="match status" value="1"/>
</dbReference>
<name>A0A3R7BCY7_APHAT</name>
<evidence type="ECO:0000256" key="6">
    <source>
        <dbReference type="RuleBase" id="RU271113"/>
    </source>
</evidence>
<dbReference type="GO" id="GO:0140956">
    <property type="term" value="F:histone H3K79 trimethyltransferase activity"/>
    <property type="evidence" value="ECO:0007669"/>
    <property type="project" value="UniProtKB-EC"/>
</dbReference>
<dbReference type="InterPro" id="IPR025789">
    <property type="entry name" value="DOT1_dom"/>
</dbReference>
<comment type="similarity">
    <text evidence="1">Belongs to the peptidase S28 family.</text>
</comment>
<feature type="region of interest" description="Disordered" evidence="7">
    <location>
        <begin position="567"/>
        <end position="667"/>
    </location>
</feature>
<dbReference type="PANTHER" id="PTHR11010:SF38">
    <property type="entry name" value="LYSOSOMAL PRO-X CARBOXYPEPTIDASE"/>
    <property type="match status" value="1"/>
</dbReference>
<evidence type="ECO:0000256" key="4">
    <source>
        <dbReference type="ARBA" id="ARBA00022801"/>
    </source>
</evidence>
<dbReference type="InterPro" id="IPR029063">
    <property type="entry name" value="SAM-dependent_MTases_sf"/>
</dbReference>
<evidence type="ECO:0000256" key="5">
    <source>
        <dbReference type="ARBA" id="ARBA00023180"/>
    </source>
</evidence>
<keyword evidence="6" id="KW-0949">S-adenosyl-L-methionine</keyword>
<keyword evidence="4" id="KW-0378">Hydrolase</keyword>
<accession>A0A3R7BCY7</accession>
<gene>
    <name evidence="9" type="ORF">DYB35_000989</name>
    <name evidence="10" type="ORF">DYB37_003320</name>
</gene>
<dbReference type="PANTHER" id="PTHR11010">
    <property type="entry name" value="PROTEASE S28 PRO-X CARBOXYPEPTIDASE-RELATED"/>
    <property type="match status" value="1"/>
</dbReference>
<dbReference type="InterPro" id="IPR029058">
    <property type="entry name" value="AB_hydrolase_fold"/>
</dbReference>
<dbReference type="InterPro" id="IPR042269">
    <property type="entry name" value="Ser_carbopepase_S28_SKS"/>
</dbReference>
<dbReference type="SUPFAM" id="SSF53335">
    <property type="entry name" value="S-adenosyl-L-methionine-dependent methyltransferases"/>
    <property type="match status" value="1"/>
</dbReference>
<evidence type="ECO:0000256" key="1">
    <source>
        <dbReference type="ARBA" id="ARBA00011079"/>
    </source>
</evidence>
<dbReference type="Gene3D" id="3.40.50.1820">
    <property type="entry name" value="alpha/beta hydrolase"/>
    <property type="match status" value="1"/>
</dbReference>
<dbReference type="EC" id="2.1.1.360" evidence="6"/>
<dbReference type="GO" id="GO:0005634">
    <property type="term" value="C:nucleus"/>
    <property type="evidence" value="ECO:0007669"/>
    <property type="project" value="UniProtKB-SubCell"/>
</dbReference>
<comment type="similarity">
    <text evidence="6">Belongs to the class I-like SAM-binding methyltransferase superfamily. DOT1 family.</text>
</comment>
<evidence type="ECO:0000259" key="8">
    <source>
        <dbReference type="PROSITE" id="PS51569"/>
    </source>
</evidence>
<comment type="miscellaneous">
    <text evidence="6">In contrast to other lysine histone methyltransferases, it does not contain a SET domain, suggesting the existence of another mechanism for methylation of lysine residues of histones.</text>
</comment>
<evidence type="ECO:0000256" key="2">
    <source>
        <dbReference type="ARBA" id="ARBA00022670"/>
    </source>
</evidence>
<feature type="domain" description="DOT1" evidence="8">
    <location>
        <begin position="610"/>
        <end position="932"/>
    </location>
</feature>
<keyword evidence="6" id="KW-0808">Transferase</keyword>
<dbReference type="InterPro" id="IPR008758">
    <property type="entry name" value="Peptidase_S28"/>
</dbReference>
<evidence type="ECO:0000313" key="9">
    <source>
        <dbReference type="EMBL" id="RHY96014.1"/>
    </source>
</evidence>
<comment type="subcellular location">
    <subcellularLocation>
        <location evidence="6">Nucleus</location>
    </subcellularLocation>
</comment>
<proteinExistence type="inferred from homology"/>
<reference evidence="11 12" key="1">
    <citation type="submission" date="2018-08" db="EMBL/GenBank/DDBJ databases">
        <title>Aphanomyces genome sequencing and annotation.</title>
        <authorList>
            <person name="Minardi D."/>
            <person name="Oidtmann B."/>
            <person name="Van Der Giezen M."/>
            <person name="Studholme D.J."/>
        </authorList>
    </citation>
    <scope>NUCLEOTIDE SEQUENCE [LARGE SCALE GENOMIC DNA]</scope>
    <source>
        <strain evidence="10 11">Da</strain>
        <strain evidence="9 12">Sv</strain>
    </source>
</reference>
<comment type="function">
    <text evidence="6">Histone methyltransferase that specifically trimethylates histone H3 to form H3K79me3. This methylation is required for telomere silencing and for the pachytene checkpoint during the meiotic cell cycle by allowing the recruitment of RAD9 to double strand breaks. Nucleosomes are preferred as substrate compared to free histone.</text>
</comment>
<feature type="compositionally biased region" description="Acidic residues" evidence="7">
    <location>
        <begin position="640"/>
        <end position="665"/>
    </location>
</feature>
<evidence type="ECO:0000313" key="11">
    <source>
        <dbReference type="Proteomes" id="UP000285430"/>
    </source>
</evidence>
<keyword evidence="6" id="KW-0489">Methyltransferase</keyword>
<evidence type="ECO:0000256" key="7">
    <source>
        <dbReference type="SAM" id="MobiDB-lite"/>
    </source>
</evidence>
<dbReference type="Pfam" id="PF05577">
    <property type="entry name" value="Peptidase_S28"/>
    <property type="match status" value="1"/>
</dbReference>
<keyword evidence="3" id="KW-0732">Signal</keyword>
<dbReference type="Proteomes" id="UP000285430">
    <property type="component" value="Unassembled WGS sequence"/>
</dbReference>
<protein>
    <recommendedName>
        <fullName evidence="6">Histone-lysine N-methyltransferase, H3 lysine-79 specific</fullName>
        <ecNumber evidence="6">2.1.1.360</ecNumber>
    </recommendedName>
    <alternativeName>
        <fullName evidence="6">Histone H3-K79 methyltransferase</fullName>
    </alternativeName>
</protein>
<evidence type="ECO:0000256" key="3">
    <source>
        <dbReference type="ARBA" id="ARBA00022729"/>
    </source>
</evidence>
<keyword evidence="6" id="KW-0539">Nucleus</keyword>
<dbReference type="EMBL" id="QUTH01002580">
    <property type="protein sequence ID" value="RHZ25167.1"/>
    <property type="molecule type" value="Genomic_DNA"/>
</dbReference>
<organism evidence="10 11">
    <name type="scientific">Aphanomyces astaci</name>
    <name type="common">Crayfish plague agent</name>
    <dbReference type="NCBI Taxonomy" id="112090"/>
    <lineage>
        <taxon>Eukaryota</taxon>
        <taxon>Sar</taxon>
        <taxon>Stramenopiles</taxon>
        <taxon>Oomycota</taxon>
        <taxon>Saprolegniomycetes</taxon>
        <taxon>Saprolegniales</taxon>
        <taxon>Verrucalvaceae</taxon>
        <taxon>Aphanomyces</taxon>
    </lineage>
</organism>
<dbReference type="Proteomes" id="UP000285712">
    <property type="component" value="Unassembled WGS sequence"/>
</dbReference>
<dbReference type="EMBL" id="QUTG01002499">
    <property type="protein sequence ID" value="RHY96014.1"/>
    <property type="molecule type" value="Genomic_DNA"/>
</dbReference>